<gene>
    <name evidence="5" type="ORF">BDP27DRAFT_1311975</name>
</gene>
<protein>
    <recommendedName>
        <fullName evidence="3">Carboxylic ester hydrolase</fullName>
        <ecNumber evidence="3">3.1.1.-</ecNumber>
    </recommendedName>
</protein>
<feature type="chain" id="PRO_5040544501" description="Carboxylic ester hydrolase" evidence="3">
    <location>
        <begin position="19"/>
        <end position="544"/>
    </location>
</feature>
<sequence length="544" mass="56932">MIALLSLFATLLLGSSLAAPASICGIPGVRQISGSLCSRTYNNVLVSTPLGAAEGVADSSGANRFAVRYASAERWAKSSVATTWALPNDATDPAALPLVCPQQGVYDSTFSEDCLSMLLYVPKTFTASTSSPVFVWIHGGSFIEGSATDPGLDGSNLAVATDSIVVVFQYRLGALGLLAPNGSMNLALLDVINALTFINSNIATFGGDNSRVTIAGQSSGATMIRSLLAAPSASHLFQSAILQSDPMNYGFLSTATYQTLQNAYNGLVGCTSSDVACQAALSLDTILSAQGTLSNEALGLDPSVGIGEPIRTVNDGTLITTPLDSTAPFPSVTKPILVSTVLDEATITIYGELFRSPVPEDEFEGVCDSLLGEPRTTSVVNSSFYPPPAAVNGSVDARVQLQTLGTDYIWRCPTWTFARNWIANGGSAFVGLYTVGATYPGNEAVSLCTAPGAVCHQDDIEIVFGTVPNPNPAQANLIREVQARYKAFMLTGRPNDPAFVPWMEATSDEVNVLDLGGPGMIAVGACTPSFWGDSVPYDYQVFDS</sequence>
<proteinExistence type="inferred from homology"/>
<name>A0A9P5Q318_9AGAR</name>
<dbReference type="InterPro" id="IPR019826">
    <property type="entry name" value="Carboxylesterase_B_AS"/>
</dbReference>
<feature type="signal peptide" evidence="3">
    <location>
        <begin position="1"/>
        <end position="18"/>
    </location>
</feature>
<keyword evidence="2 3" id="KW-0378">Hydrolase</keyword>
<reference evidence="5" key="1">
    <citation type="submission" date="2020-11" db="EMBL/GenBank/DDBJ databases">
        <authorList>
            <consortium name="DOE Joint Genome Institute"/>
            <person name="Ahrendt S."/>
            <person name="Riley R."/>
            <person name="Andreopoulos W."/>
            <person name="Labutti K."/>
            <person name="Pangilinan J."/>
            <person name="Ruiz-Duenas F.J."/>
            <person name="Barrasa J.M."/>
            <person name="Sanchez-Garcia M."/>
            <person name="Camarero S."/>
            <person name="Miyauchi S."/>
            <person name="Serrano A."/>
            <person name="Linde D."/>
            <person name="Babiker R."/>
            <person name="Drula E."/>
            <person name="Ayuso-Fernandez I."/>
            <person name="Pacheco R."/>
            <person name="Padilla G."/>
            <person name="Ferreira P."/>
            <person name="Barriuso J."/>
            <person name="Kellner H."/>
            <person name="Castanera R."/>
            <person name="Alfaro M."/>
            <person name="Ramirez L."/>
            <person name="Pisabarro A.G."/>
            <person name="Kuo A."/>
            <person name="Tritt A."/>
            <person name="Lipzen A."/>
            <person name="He G."/>
            <person name="Yan M."/>
            <person name="Ng V."/>
            <person name="Cullen D."/>
            <person name="Martin F."/>
            <person name="Rosso M.-N."/>
            <person name="Henrissat B."/>
            <person name="Hibbett D."/>
            <person name="Martinez A.T."/>
            <person name="Grigoriev I.V."/>
        </authorList>
    </citation>
    <scope>NUCLEOTIDE SEQUENCE</scope>
    <source>
        <strain evidence="5">AH 40177</strain>
    </source>
</reference>
<comment type="caution">
    <text evidence="5">The sequence shown here is derived from an EMBL/GenBank/DDBJ whole genome shotgun (WGS) entry which is preliminary data.</text>
</comment>
<dbReference type="InterPro" id="IPR029058">
    <property type="entry name" value="AB_hydrolase_fold"/>
</dbReference>
<dbReference type="PANTHER" id="PTHR45570:SF1">
    <property type="entry name" value="CARBOXYLIC ESTER HYDROLASE"/>
    <property type="match status" value="1"/>
</dbReference>
<evidence type="ECO:0000256" key="3">
    <source>
        <dbReference type="RuleBase" id="RU361235"/>
    </source>
</evidence>
<dbReference type="OrthoDB" id="408631at2759"/>
<dbReference type="Proteomes" id="UP000772434">
    <property type="component" value="Unassembled WGS sequence"/>
</dbReference>
<keyword evidence="3" id="KW-0732">Signal</keyword>
<accession>A0A9P5Q318</accession>
<evidence type="ECO:0000256" key="2">
    <source>
        <dbReference type="ARBA" id="ARBA00022801"/>
    </source>
</evidence>
<evidence type="ECO:0000313" key="6">
    <source>
        <dbReference type="Proteomes" id="UP000772434"/>
    </source>
</evidence>
<comment type="similarity">
    <text evidence="1 3">Belongs to the type-B carboxylesterase/lipase family.</text>
</comment>
<feature type="domain" description="Carboxylesterase type B" evidence="4">
    <location>
        <begin position="47"/>
        <end position="516"/>
    </location>
</feature>
<dbReference type="SUPFAM" id="SSF53474">
    <property type="entry name" value="alpha/beta-Hydrolases"/>
    <property type="match status" value="1"/>
</dbReference>
<dbReference type="EMBL" id="JADNRY010000004">
    <property type="protein sequence ID" value="KAF9077196.1"/>
    <property type="molecule type" value="Genomic_DNA"/>
</dbReference>
<dbReference type="EC" id="3.1.1.-" evidence="3"/>
<dbReference type="InterPro" id="IPR002018">
    <property type="entry name" value="CarbesteraseB"/>
</dbReference>
<organism evidence="5 6">
    <name type="scientific">Rhodocollybia butyracea</name>
    <dbReference type="NCBI Taxonomy" id="206335"/>
    <lineage>
        <taxon>Eukaryota</taxon>
        <taxon>Fungi</taxon>
        <taxon>Dikarya</taxon>
        <taxon>Basidiomycota</taxon>
        <taxon>Agaricomycotina</taxon>
        <taxon>Agaricomycetes</taxon>
        <taxon>Agaricomycetidae</taxon>
        <taxon>Agaricales</taxon>
        <taxon>Marasmiineae</taxon>
        <taxon>Omphalotaceae</taxon>
        <taxon>Rhodocollybia</taxon>
    </lineage>
</organism>
<dbReference type="GO" id="GO:0016787">
    <property type="term" value="F:hydrolase activity"/>
    <property type="evidence" value="ECO:0007669"/>
    <property type="project" value="UniProtKB-KW"/>
</dbReference>
<evidence type="ECO:0000259" key="4">
    <source>
        <dbReference type="Pfam" id="PF00135"/>
    </source>
</evidence>
<evidence type="ECO:0000313" key="5">
    <source>
        <dbReference type="EMBL" id="KAF9077196.1"/>
    </source>
</evidence>
<dbReference type="Pfam" id="PF00135">
    <property type="entry name" value="COesterase"/>
    <property type="match status" value="1"/>
</dbReference>
<dbReference type="PANTHER" id="PTHR45570">
    <property type="entry name" value="CARBOXYLIC ESTER HYDROLASE"/>
    <property type="match status" value="1"/>
</dbReference>
<keyword evidence="6" id="KW-1185">Reference proteome</keyword>
<dbReference type="Gene3D" id="3.40.50.1820">
    <property type="entry name" value="alpha/beta hydrolase"/>
    <property type="match status" value="1"/>
</dbReference>
<evidence type="ECO:0000256" key="1">
    <source>
        <dbReference type="ARBA" id="ARBA00005964"/>
    </source>
</evidence>
<dbReference type="PROSITE" id="PS00122">
    <property type="entry name" value="CARBOXYLESTERASE_B_1"/>
    <property type="match status" value="1"/>
</dbReference>
<dbReference type="AlphaFoldDB" id="A0A9P5Q318"/>